<reference evidence="2 3" key="1">
    <citation type="submission" date="2014-08" db="EMBL/GenBank/DDBJ databases">
        <authorList>
            <person name="Bunnell A."/>
            <person name="Chain P.S."/>
            <person name="Chertkov O."/>
            <person name="Currie B.J."/>
            <person name="Daligault H.E."/>
            <person name="Davenport K.W."/>
            <person name="Davis C."/>
            <person name="Gleasner C.D."/>
            <person name="Johnson S.L."/>
            <person name="Kaestli M."/>
            <person name="Koren S."/>
            <person name="Kunde Y.A."/>
            <person name="Mayo M."/>
            <person name="McMurry K.K."/>
            <person name="Price E.P."/>
            <person name="Reitenga K.G."/>
            <person name="Robison R."/>
            <person name="Rosovitz M.J."/>
            <person name="Sarovich D.S."/>
            <person name="Teshima H."/>
        </authorList>
    </citation>
    <scope>NUCLEOTIDE SEQUENCE [LARGE SCALE GENOMIC DNA]</scope>
    <source>
        <strain evidence="2 3">MSHR44</strain>
    </source>
</reference>
<feature type="region of interest" description="Disordered" evidence="1">
    <location>
        <begin position="67"/>
        <end position="94"/>
    </location>
</feature>
<evidence type="ECO:0000256" key="1">
    <source>
        <dbReference type="SAM" id="MobiDB-lite"/>
    </source>
</evidence>
<dbReference type="Proteomes" id="UP000030475">
    <property type="component" value="Unassembled WGS sequence"/>
</dbReference>
<name>A0AA40JHL3_BURPE</name>
<dbReference type="EMBL" id="JQIM01000008">
    <property type="protein sequence ID" value="KGX16452.1"/>
    <property type="molecule type" value="Genomic_DNA"/>
</dbReference>
<feature type="region of interest" description="Disordered" evidence="1">
    <location>
        <begin position="1"/>
        <end position="23"/>
    </location>
</feature>
<sequence length="153" mass="16870">MQRRLQEEGATSRALPGGGVRGVGVGRLAGTDGLLTEIAERFDFSDSPLFSRAFKRGTERLRTGFAVSPGRTAAASPDGGDGRSSGNHRRFRDGGEQSMPAVFMYTWSAPRRRGGWAARRAKRRSSFSCFRVFVFSFLRGGGMGERVRQYREI</sequence>
<protein>
    <submittedName>
        <fullName evidence="2">Uncharacterized protein</fullName>
    </submittedName>
</protein>
<evidence type="ECO:0000313" key="2">
    <source>
        <dbReference type="EMBL" id="KGX16452.1"/>
    </source>
</evidence>
<proteinExistence type="predicted"/>
<comment type="caution">
    <text evidence="2">The sequence shown here is derived from an EMBL/GenBank/DDBJ whole genome shotgun (WGS) entry which is preliminary data.</text>
</comment>
<dbReference type="AlphaFoldDB" id="A0AA40JHL3"/>
<organism evidence="2 3">
    <name type="scientific">Burkholderia pseudomallei</name>
    <name type="common">Pseudomonas pseudomallei</name>
    <dbReference type="NCBI Taxonomy" id="28450"/>
    <lineage>
        <taxon>Bacteria</taxon>
        <taxon>Pseudomonadati</taxon>
        <taxon>Pseudomonadota</taxon>
        <taxon>Betaproteobacteria</taxon>
        <taxon>Burkholderiales</taxon>
        <taxon>Burkholderiaceae</taxon>
        <taxon>Burkholderia</taxon>
        <taxon>pseudomallei group</taxon>
    </lineage>
</organism>
<gene>
    <name evidence="2" type="ORF">Y036_5679</name>
</gene>
<accession>A0AA40JHL3</accession>
<evidence type="ECO:0000313" key="3">
    <source>
        <dbReference type="Proteomes" id="UP000030475"/>
    </source>
</evidence>